<protein>
    <submittedName>
        <fullName evidence="1">Uncharacterized protein</fullName>
    </submittedName>
</protein>
<evidence type="ECO:0000313" key="2">
    <source>
        <dbReference type="Proteomes" id="UP000030645"/>
    </source>
</evidence>
<organism evidence="1 2">
    <name type="scientific">Morus notabilis</name>
    <dbReference type="NCBI Taxonomy" id="981085"/>
    <lineage>
        <taxon>Eukaryota</taxon>
        <taxon>Viridiplantae</taxon>
        <taxon>Streptophyta</taxon>
        <taxon>Embryophyta</taxon>
        <taxon>Tracheophyta</taxon>
        <taxon>Spermatophyta</taxon>
        <taxon>Magnoliopsida</taxon>
        <taxon>eudicotyledons</taxon>
        <taxon>Gunneridae</taxon>
        <taxon>Pentapetalae</taxon>
        <taxon>rosids</taxon>
        <taxon>fabids</taxon>
        <taxon>Rosales</taxon>
        <taxon>Moraceae</taxon>
        <taxon>Moreae</taxon>
        <taxon>Morus</taxon>
    </lineage>
</organism>
<dbReference type="AlphaFoldDB" id="W9S406"/>
<sequence>MVATAATIEHINMKSHMITVDLQPPKRGRPQSQQKYKSRFNDVKRISLEDQLVSNAQNMIKEDGD</sequence>
<evidence type="ECO:0000313" key="1">
    <source>
        <dbReference type="EMBL" id="EXC24976.1"/>
    </source>
</evidence>
<proteinExistence type="predicted"/>
<name>W9S406_9ROSA</name>
<dbReference type="Proteomes" id="UP000030645">
    <property type="component" value="Unassembled WGS sequence"/>
</dbReference>
<dbReference type="EMBL" id="KE346039">
    <property type="protein sequence ID" value="EXC24976.1"/>
    <property type="molecule type" value="Genomic_DNA"/>
</dbReference>
<accession>W9S406</accession>
<keyword evidence="2" id="KW-1185">Reference proteome</keyword>
<gene>
    <name evidence="1" type="ORF">L484_009265</name>
</gene>
<reference evidence="2" key="1">
    <citation type="submission" date="2013-01" db="EMBL/GenBank/DDBJ databases">
        <title>Draft Genome Sequence of a Mulberry Tree, Morus notabilis C.K. Schneid.</title>
        <authorList>
            <person name="He N."/>
            <person name="Zhao S."/>
        </authorList>
    </citation>
    <scope>NUCLEOTIDE SEQUENCE</scope>
</reference>